<dbReference type="PROSITE" id="PS50943">
    <property type="entry name" value="HTH_CROC1"/>
    <property type="match status" value="1"/>
</dbReference>
<feature type="region of interest" description="Disordered" evidence="1">
    <location>
        <begin position="132"/>
        <end position="234"/>
    </location>
</feature>
<keyword evidence="2" id="KW-1133">Transmembrane helix</keyword>
<dbReference type="PANTHER" id="PTHR34475:SF1">
    <property type="entry name" value="CYTOSKELETON PROTEIN RODZ"/>
    <property type="match status" value="1"/>
</dbReference>
<gene>
    <name evidence="4" type="ORF">LZG35_09675</name>
</gene>
<organism evidence="4 5">
    <name type="scientific">Alloalcanivorax xenomutans</name>
    <dbReference type="NCBI Taxonomy" id="1094342"/>
    <lineage>
        <taxon>Bacteria</taxon>
        <taxon>Pseudomonadati</taxon>
        <taxon>Pseudomonadota</taxon>
        <taxon>Gammaproteobacteria</taxon>
        <taxon>Oceanospirillales</taxon>
        <taxon>Alcanivoracaceae</taxon>
        <taxon>Alloalcanivorax</taxon>
    </lineage>
</organism>
<name>A0A9Q3ZCZ1_9GAMM</name>
<evidence type="ECO:0000259" key="3">
    <source>
        <dbReference type="PROSITE" id="PS50943"/>
    </source>
</evidence>
<dbReference type="RefSeq" id="WP_022995343.1">
    <property type="nucleotide sequence ID" value="NZ_JAJVKT010000010.1"/>
</dbReference>
<sequence>MSESGTELPGAELRRVREERGMTREEVSEHLHLSMSYLQALEDDDYGRLPEPPFIKGYLRNYARLLGLPGEELASRFQQHVNQNRREPAPTESVHEPLSGGRDWRWPLLLVLLVLLLLALAWWLWPSAGEPEPVGTHPDTVEESVVPEPSPAAPADTGSDTDLAPAPPSEPSPDSGTVTPEPVMEPSSNTEDNGMDSGAAVVEPQAGTPEPADEAATDSADSETGAAMAETSGDRLEMAFSRDCWIRVVDATGKRLVEGVQSAGDRVSLNGEAPYRLTVGDAAAVSEMTLNGKTETLPGSGSGQVLRFSLP</sequence>
<comment type="caution">
    <text evidence="4">The sequence shown here is derived from an EMBL/GenBank/DDBJ whole genome shotgun (WGS) entry which is preliminary data.</text>
</comment>
<dbReference type="Pfam" id="PF13413">
    <property type="entry name" value="HTH_25"/>
    <property type="match status" value="1"/>
</dbReference>
<accession>A0A9Q3ZCZ1</accession>
<feature type="region of interest" description="Disordered" evidence="1">
    <location>
        <begin position="1"/>
        <end position="21"/>
    </location>
</feature>
<keyword evidence="2" id="KW-0472">Membrane</keyword>
<dbReference type="GO" id="GO:0003677">
    <property type="term" value="F:DNA binding"/>
    <property type="evidence" value="ECO:0007669"/>
    <property type="project" value="InterPro"/>
</dbReference>
<reference evidence="4" key="1">
    <citation type="submission" date="2022-01" db="EMBL/GenBank/DDBJ databases">
        <authorList>
            <person name="Karlyshev A.V."/>
            <person name="Jaspars M."/>
        </authorList>
    </citation>
    <scope>NUCLEOTIDE SEQUENCE</scope>
    <source>
        <strain evidence="4">AGSA3-2</strain>
    </source>
</reference>
<dbReference type="EMBL" id="JAJVKT010000010">
    <property type="protein sequence ID" value="MCE7508905.1"/>
    <property type="molecule type" value="Genomic_DNA"/>
</dbReference>
<evidence type="ECO:0000256" key="1">
    <source>
        <dbReference type="SAM" id="MobiDB-lite"/>
    </source>
</evidence>
<evidence type="ECO:0000313" key="5">
    <source>
        <dbReference type="Proteomes" id="UP001107961"/>
    </source>
</evidence>
<dbReference type="Proteomes" id="UP001107961">
    <property type="component" value="Unassembled WGS sequence"/>
</dbReference>
<protein>
    <submittedName>
        <fullName evidence="4">DUF4115 domain-containing protein</fullName>
    </submittedName>
</protein>
<feature type="transmembrane region" description="Helical" evidence="2">
    <location>
        <begin position="106"/>
        <end position="125"/>
    </location>
</feature>
<dbReference type="CDD" id="cd00093">
    <property type="entry name" value="HTH_XRE"/>
    <property type="match status" value="1"/>
</dbReference>
<feature type="domain" description="HTH cro/C1-type" evidence="3">
    <location>
        <begin position="13"/>
        <end position="42"/>
    </location>
</feature>
<dbReference type="PANTHER" id="PTHR34475">
    <property type="match status" value="1"/>
</dbReference>
<dbReference type="Gene3D" id="1.10.260.40">
    <property type="entry name" value="lambda repressor-like DNA-binding domains"/>
    <property type="match status" value="1"/>
</dbReference>
<dbReference type="AlphaFoldDB" id="A0A9Q3ZCZ1"/>
<evidence type="ECO:0000313" key="4">
    <source>
        <dbReference type="EMBL" id="MCE7508905.1"/>
    </source>
</evidence>
<dbReference type="InterPro" id="IPR050400">
    <property type="entry name" value="Bact_Cytoskel_RodZ"/>
</dbReference>
<dbReference type="SUPFAM" id="SSF47413">
    <property type="entry name" value="lambda repressor-like DNA-binding domains"/>
    <property type="match status" value="1"/>
</dbReference>
<feature type="compositionally biased region" description="Basic and acidic residues" evidence="1">
    <location>
        <begin position="12"/>
        <end position="21"/>
    </location>
</feature>
<dbReference type="Pfam" id="PF13464">
    <property type="entry name" value="RodZ_C"/>
    <property type="match status" value="1"/>
</dbReference>
<dbReference type="InterPro" id="IPR025194">
    <property type="entry name" value="RodZ-like_C"/>
</dbReference>
<keyword evidence="5" id="KW-1185">Reference proteome</keyword>
<dbReference type="InterPro" id="IPR010982">
    <property type="entry name" value="Lambda_DNA-bd_dom_sf"/>
</dbReference>
<dbReference type="SMART" id="SM00530">
    <property type="entry name" value="HTH_XRE"/>
    <property type="match status" value="1"/>
</dbReference>
<dbReference type="InterPro" id="IPR001387">
    <property type="entry name" value="Cro/C1-type_HTH"/>
</dbReference>
<keyword evidence="2" id="KW-0812">Transmembrane</keyword>
<evidence type="ECO:0000256" key="2">
    <source>
        <dbReference type="SAM" id="Phobius"/>
    </source>
</evidence>
<proteinExistence type="predicted"/>